<protein>
    <submittedName>
        <fullName evidence="4">CoA ester lyase</fullName>
    </submittedName>
</protein>
<keyword evidence="3" id="KW-0460">Magnesium</keyword>
<proteinExistence type="predicted"/>
<comment type="cofactor">
    <cofactor evidence="1">
        <name>Mg(2+)</name>
        <dbReference type="ChEBI" id="CHEBI:18420"/>
    </cofactor>
</comment>
<accession>A0A8D4LMD5</accession>
<evidence type="ECO:0000313" key="4">
    <source>
        <dbReference type="EMBL" id="QDJ14906.1"/>
    </source>
</evidence>
<keyword evidence="2" id="KW-0479">Metal-binding</keyword>
<dbReference type="AlphaFoldDB" id="A0A8D4LMD5"/>
<dbReference type="Proteomes" id="UP000955338">
    <property type="component" value="Chromosome"/>
</dbReference>
<dbReference type="Gene3D" id="3.20.20.60">
    <property type="entry name" value="Phosphoenolpyruvate-binding domains"/>
    <property type="match status" value="1"/>
</dbReference>
<evidence type="ECO:0000256" key="1">
    <source>
        <dbReference type="ARBA" id="ARBA00001946"/>
    </source>
</evidence>
<dbReference type="RefSeq" id="WP_261920573.1">
    <property type="nucleotide sequence ID" value="NZ_CP022011.1"/>
</dbReference>
<dbReference type="GO" id="GO:0016829">
    <property type="term" value="F:lyase activity"/>
    <property type="evidence" value="ECO:0007669"/>
    <property type="project" value="UniProtKB-KW"/>
</dbReference>
<dbReference type="EMBL" id="CP022011">
    <property type="protein sequence ID" value="QDJ14906.1"/>
    <property type="molecule type" value="Genomic_DNA"/>
</dbReference>
<dbReference type="PANTHER" id="PTHR32308:SF0">
    <property type="entry name" value="HPCH_HPAI ALDOLASE_CITRATE LYASE DOMAIN-CONTAINING PROTEIN"/>
    <property type="match status" value="1"/>
</dbReference>
<name>A0A8D4LMD5_9PAST</name>
<sequence>MIANAYLFVPAHKPTLLDKALDGKSDAIILDWEDAVQSSEKELARRLTQEKLLQLSKKNEPHKAIWLRINAQDSDYFVSDCQALTQLDLTQLQGIVLPKVENGEVINQLFQHFAKPIIPMIESAKGYLNLATIAQAKGVQALTFGGLDFANDLGFEQGNGADSYFDQLAFQLTLHSRLAGLAPPIDSVFANFKDREGFAKRCQHRLSQGFSGALCIHPIQVEVVQNIYGEHLKQQLVWAKNVLDASQQQGESAFQFNGKMIDKPVLDFAKKLLGIDK</sequence>
<gene>
    <name evidence="4" type="ORF">CEP48_05440</name>
</gene>
<dbReference type="Pfam" id="PF03328">
    <property type="entry name" value="HpcH_HpaI"/>
    <property type="match status" value="1"/>
</dbReference>
<evidence type="ECO:0000256" key="3">
    <source>
        <dbReference type="ARBA" id="ARBA00022842"/>
    </source>
</evidence>
<dbReference type="PIRSF" id="PIRSF015582">
    <property type="entry name" value="Cit_lyase_B"/>
    <property type="match status" value="1"/>
</dbReference>
<dbReference type="InterPro" id="IPR040442">
    <property type="entry name" value="Pyrv_kinase-like_dom_sf"/>
</dbReference>
<dbReference type="GO" id="GO:0000287">
    <property type="term" value="F:magnesium ion binding"/>
    <property type="evidence" value="ECO:0007669"/>
    <property type="project" value="TreeGrafter"/>
</dbReference>
<dbReference type="PANTHER" id="PTHR32308">
    <property type="entry name" value="LYASE BETA SUBUNIT, PUTATIVE (AFU_ORTHOLOGUE AFUA_4G13030)-RELATED"/>
    <property type="match status" value="1"/>
</dbReference>
<evidence type="ECO:0000313" key="5">
    <source>
        <dbReference type="Proteomes" id="UP000955338"/>
    </source>
</evidence>
<keyword evidence="5" id="KW-1185">Reference proteome</keyword>
<dbReference type="InterPro" id="IPR005000">
    <property type="entry name" value="Aldolase/citrate-lyase_domain"/>
</dbReference>
<dbReference type="InterPro" id="IPR015813">
    <property type="entry name" value="Pyrv/PenolPyrv_kinase-like_dom"/>
</dbReference>
<keyword evidence="4" id="KW-0456">Lyase</keyword>
<dbReference type="GO" id="GO:0006107">
    <property type="term" value="P:oxaloacetate metabolic process"/>
    <property type="evidence" value="ECO:0007669"/>
    <property type="project" value="TreeGrafter"/>
</dbReference>
<dbReference type="InterPro" id="IPR011206">
    <property type="entry name" value="Citrate_lyase_beta/mcl1/mcl2"/>
</dbReference>
<reference evidence="4" key="1">
    <citation type="submission" date="2017-06" db="EMBL/GenBank/DDBJ databases">
        <title>Genome sequencing of pathogenic and non-pathogenic strains within Bisgaard taxon 40.</title>
        <authorList>
            <person name="Ladner J.T."/>
            <person name="Lovett S.P."/>
            <person name="Koroleva G."/>
            <person name="Lorch J.M."/>
        </authorList>
    </citation>
    <scope>NUCLEOTIDE SEQUENCE</scope>
    <source>
        <strain evidence="4">27576-1-I1</strain>
    </source>
</reference>
<dbReference type="SUPFAM" id="SSF51621">
    <property type="entry name" value="Phosphoenolpyruvate/pyruvate domain"/>
    <property type="match status" value="1"/>
</dbReference>
<evidence type="ECO:0000256" key="2">
    <source>
        <dbReference type="ARBA" id="ARBA00022723"/>
    </source>
</evidence>
<organism evidence="4 5">
    <name type="scientific">Mergibacter septicus</name>
    <dbReference type="NCBI Taxonomy" id="221402"/>
    <lineage>
        <taxon>Bacteria</taxon>
        <taxon>Pseudomonadati</taxon>
        <taxon>Pseudomonadota</taxon>
        <taxon>Gammaproteobacteria</taxon>
        <taxon>Pasteurellales</taxon>
        <taxon>Pasteurellaceae</taxon>
        <taxon>Mergibacter</taxon>
    </lineage>
</organism>